<reference evidence="9" key="1">
    <citation type="submission" date="2018-10" db="EMBL/GenBank/DDBJ databases">
        <title>Hidden diversity of soil giant viruses.</title>
        <authorList>
            <person name="Schulz F."/>
            <person name="Alteio L."/>
            <person name="Goudeau D."/>
            <person name="Ryan E.M."/>
            <person name="Malmstrom R.R."/>
            <person name="Blanchard J."/>
            <person name="Woyke T."/>
        </authorList>
    </citation>
    <scope>NUCLEOTIDE SEQUENCE</scope>
    <source>
        <strain evidence="9">TEV1</strain>
    </source>
</reference>
<keyword evidence="4" id="KW-0378">Hydrolase</keyword>
<dbReference type="GO" id="GO:0003725">
    <property type="term" value="F:double-stranded RNA binding"/>
    <property type="evidence" value="ECO:0007669"/>
    <property type="project" value="TreeGrafter"/>
</dbReference>
<dbReference type="CDD" id="cd10845">
    <property type="entry name" value="DSRM_RNAse_III_family"/>
    <property type="match status" value="1"/>
</dbReference>
<evidence type="ECO:0000313" key="9">
    <source>
        <dbReference type="EMBL" id="AYV76665.1"/>
    </source>
</evidence>
<dbReference type="HAMAP" id="MF_00104">
    <property type="entry name" value="RNase_III"/>
    <property type="match status" value="1"/>
</dbReference>
<keyword evidence="5 6" id="KW-0694">RNA-binding</keyword>
<dbReference type="PROSITE" id="PS50137">
    <property type="entry name" value="DS_RBD"/>
    <property type="match status" value="1"/>
</dbReference>
<dbReference type="PANTHER" id="PTHR11207:SF0">
    <property type="entry name" value="RIBONUCLEASE 3"/>
    <property type="match status" value="1"/>
</dbReference>
<dbReference type="Gene3D" id="3.30.160.20">
    <property type="match status" value="1"/>
</dbReference>
<dbReference type="GO" id="GO:0004525">
    <property type="term" value="F:ribonuclease III activity"/>
    <property type="evidence" value="ECO:0007669"/>
    <property type="project" value="InterPro"/>
</dbReference>
<evidence type="ECO:0000259" key="8">
    <source>
        <dbReference type="PROSITE" id="PS50142"/>
    </source>
</evidence>
<keyword evidence="2" id="KW-0540">Nuclease</keyword>
<evidence type="ECO:0000256" key="4">
    <source>
        <dbReference type="ARBA" id="ARBA00022801"/>
    </source>
</evidence>
<dbReference type="Pfam" id="PF00035">
    <property type="entry name" value="dsrm"/>
    <property type="match status" value="1"/>
</dbReference>
<evidence type="ECO:0000256" key="5">
    <source>
        <dbReference type="ARBA" id="ARBA00022884"/>
    </source>
</evidence>
<evidence type="ECO:0000256" key="1">
    <source>
        <dbReference type="ARBA" id="ARBA00010183"/>
    </source>
</evidence>
<dbReference type="SUPFAM" id="SSF69065">
    <property type="entry name" value="RNase III domain-like"/>
    <property type="match status" value="1"/>
</dbReference>
<dbReference type="GO" id="GO:0010468">
    <property type="term" value="P:regulation of gene expression"/>
    <property type="evidence" value="ECO:0007669"/>
    <property type="project" value="TreeGrafter"/>
</dbReference>
<keyword evidence="3" id="KW-0255">Endonuclease</keyword>
<dbReference type="PROSITE" id="PS00517">
    <property type="entry name" value="RNASE_3_1"/>
    <property type="match status" value="1"/>
</dbReference>
<dbReference type="InterPro" id="IPR011907">
    <property type="entry name" value="RNase_III"/>
</dbReference>
<feature type="domain" description="DRBM" evidence="7">
    <location>
        <begin position="238"/>
        <end position="308"/>
    </location>
</feature>
<proteinExistence type="inferred from homology"/>
<protein>
    <submittedName>
        <fullName evidence="9">Ribonuclease III</fullName>
    </submittedName>
</protein>
<comment type="similarity">
    <text evidence="1">Belongs to the ribonuclease III family.</text>
</comment>
<dbReference type="SMART" id="SM00535">
    <property type="entry name" value="RIBOc"/>
    <property type="match status" value="1"/>
</dbReference>
<dbReference type="InterPro" id="IPR014720">
    <property type="entry name" value="dsRBD_dom"/>
</dbReference>
<organism evidence="9">
    <name type="scientific">Terrestrivirus sp</name>
    <dbReference type="NCBI Taxonomy" id="2487775"/>
    <lineage>
        <taxon>Viruses</taxon>
        <taxon>Varidnaviria</taxon>
        <taxon>Bamfordvirae</taxon>
        <taxon>Nucleocytoviricota</taxon>
        <taxon>Megaviricetes</taxon>
        <taxon>Imitervirales</taxon>
        <taxon>Mimiviridae</taxon>
        <taxon>Klosneuvirinae</taxon>
    </lineage>
</organism>
<dbReference type="Pfam" id="PF00636">
    <property type="entry name" value="Ribonuclease_3"/>
    <property type="match status" value="1"/>
</dbReference>
<gene>
    <name evidence="9" type="ORF">Terrestrivirus11_6</name>
</gene>
<evidence type="ECO:0000259" key="7">
    <source>
        <dbReference type="PROSITE" id="PS50137"/>
    </source>
</evidence>
<name>A0A3G4ZP56_9VIRU</name>
<feature type="domain" description="RNase III" evidence="8">
    <location>
        <begin position="28"/>
        <end position="209"/>
    </location>
</feature>
<dbReference type="Gene3D" id="1.10.1520.10">
    <property type="entry name" value="Ribonuclease III domain"/>
    <property type="match status" value="1"/>
</dbReference>
<dbReference type="PROSITE" id="PS50142">
    <property type="entry name" value="RNASE_3_2"/>
    <property type="match status" value="1"/>
</dbReference>
<evidence type="ECO:0000256" key="6">
    <source>
        <dbReference type="PROSITE-ProRule" id="PRU00266"/>
    </source>
</evidence>
<dbReference type="EMBL" id="MK071989">
    <property type="protein sequence ID" value="AYV76665.1"/>
    <property type="molecule type" value="Genomic_DNA"/>
</dbReference>
<dbReference type="PANTHER" id="PTHR11207">
    <property type="entry name" value="RIBONUCLEASE III"/>
    <property type="match status" value="1"/>
</dbReference>
<evidence type="ECO:0000256" key="3">
    <source>
        <dbReference type="ARBA" id="ARBA00022759"/>
    </source>
</evidence>
<dbReference type="InterPro" id="IPR000999">
    <property type="entry name" value="RNase_III_dom"/>
</dbReference>
<dbReference type="SMART" id="SM00358">
    <property type="entry name" value="DSRM"/>
    <property type="match status" value="1"/>
</dbReference>
<dbReference type="SUPFAM" id="SSF54768">
    <property type="entry name" value="dsRNA-binding domain-like"/>
    <property type="match status" value="1"/>
</dbReference>
<dbReference type="CDD" id="cd00593">
    <property type="entry name" value="RIBOc"/>
    <property type="match status" value="1"/>
</dbReference>
<dbReference type="GO" id="GO:0006364">
    <property type="term" value="P:rRNA processing"/>
    <property type="evidence" value="ECO:0007669"/>
    <property type="project" value="InterPro"/>
</dbReference>
<dbReference type="InterPro" id="IPR036389">
    <property type="entry name" value="RNase_III_sf"/>
</dbReference>
<evidence type="ECO:0000256" key="2">
    <source>
        <dbReference type="ARBA" id="ARBA00022722"/>
    </source>
</evidence>
<accession>A0A3G4ZP56</accession>
<sequence length="324" mass="37919">MDQDYDDTIDYPLYILNEKNKFITKQFINSLLARYDIEYTVNNLSFFQRAMTHTSYLKKDFSLIKMARDKHIDLGGKDKYLENTIKDLLKVVKLVKEKQIEPISDSTLAIPLRDQSYERMEFLGDSIIHSFLAEYLYDRYPDKDEGFLTKLRTKIENGTTLARLARTLGLHEYVLIARNIEQVGGRDNNDHIFEDTFESFLGALFDDSKRDYDLCKKLVINIVEQHIDLADMIYNETNYKDLLLQFHHKMKWPDPEYGLVEIIEKNSKKYFNMYVKGLGNNVSGHGTGSSKKRGEQIAAQNALKKYGVLNDDESDEEEIYEEYD</sequence>